<evidence type="ECO:0000313" key="2">
    <source>
        <dbReference type="Proteomes" id="UP000441336"/>
    </source>
</evidence>
<keyword evidence="2" id="KW-1185">Reference proteome</keyword>
<evidence type="ECO:0000313" key="1">
    <source>
        <dbReference type="EMBL" id="MVN75829.1"/>
    </source>
</evidence>
<dbReference type="RefSeq" id="WP_157562616.1">
    <property type="nucleotide sequence ID" value="NZ_WQKZ01000001.1"/>
</dbReference>
<dbReference type="Gene3D" id="3.30.160.250">
    <property type="match status" value="1"/>
</dbReference>
<protein>
    <recommendedName>
        <fullName evidence="3">Type II toxin-antitoxin system HicB family antitoxin</fullName>
    </recommendedName>
</protein>
<reference evidence="1 2" key="1">
    <citation type="submission" date="2019-12" db="EMBL/GenBank/DDBJ databases">
        <title>Hymenobacter sp. HMF4947 Genome sequencing and assembly.</title>
        <authorList>
            <person name="Kang H."/>
            <person name="Cha I."/>
            <person name="Kim H."/>
            <person name="Joh K."/>
        </authorList>
    </citation>
    <scope>NUCLEOTIDE SEQUENCE [LARGE SCALE GENOMIC DNA]</scope>
    <source>
        <strain evidence="1 2">HMF4947</strain>
    </source>
</reference>
<sequence length="63" mass="7110">MQKVEFIVERTGTGFSAYAIDYEVYTVGETLEELNANMVDAMNLHLEEKGLVVTEEDLVVNLK</sequence>
<proteinExistence type="predicted"/>
<evidence type="ECO:0008006" key="3">
    <source>
        <dbReference type="Google" id="ProtNLM"/>
    </source>
</evidence>
<gene>
    <name evidence="1" type="ORF">GO988_05770</name>
</gene>
<accession>A0A7K1TBR3</accession>
<dbReference type="Proteomes" id="UP000441336">
    <property type="component" value="Unassembled WGS sequence"/>
</dbReference>
<dbReference type="EMBL" id="WQKZ01000001">
    <property type="protein sequence ID" value="MVN75829.1"/>
    <property type="molecule type" value="Genomic_DNA"/>
</dbReference>
<comment type="caution">
    <text evidence="1">The sequence shown here is derived from an EMBL/GenBank/DDBJ whole genome shotgun (WGS) entry which is preliminary data.</text>
</comment>
<name>A0A7K1TBR3_9BACT</name>
<dbReference type="SUPFAM" id="SSF143100">
    <property type="entry name" value="TTHA1013/TTHA0281-like"/>
    <property type="match status" value="1"/>
</dbReference>
<dbReference type="AlphaFoldDB" id="A0A7K1TBR3"/>
<organism evidence="1 2">
    <name type="scientific">Hymenobacter ginkgonis</name>
    <dbReference type="NCBI Taxonomy" id="2682976"/>
    <lineage>
        <taxon>Bacteria</taxon>
        <taxon>Pseudomonadati</taxon>
        <taxon>Bacteroidota</taxon>
        <taxon>Cytophagia</taxon>
        <taxon>Cytophagales</taxon>
        <taxon>Hymenobacteraceae</taxon>
        <taxon>Hymenobacter</taxon>
    </lineage>
</organism>
<dbReference type="InterPro" id="IPR035069">
    <property type="entry name" value="TTHA1013/TTHA0281-like"/>
</dbReference>